<dbReference type="SUPFAM" id="SSF50939">
    <property type="entry name" value="Sialidases"/>
    <property type="match status" value="2"/>
</dbReference>
<dbReference type="Gene3D" id="3.40.720.10">
    <property type="entry name" value="Alkaline Phosphatase, subunit A"/>
    <property type="match status" value="1"/>
</dbReference>
<dbReference type="Gene3D" id="2.120.10.10">
    <property type="match status" value="2"/>
</dbReference>
<accession>A0A7C6AB25</accession>
<dbReference type="PANTHER" id="PTHR24412">
    <property type="entry name" value="KELCH PROTEIN"/>
    <property type="match status" value="1"/>
</dbReference>
<dbReference type="SUPFAM" id="SSF117281">
    <property type="entry name" value="Kelch motif"/>
    <property type="match status" value="1"/>
</dbReference>
<dbReference type="InterPro" id="IPR036278">
    <property type="entry name" value="Sialidase_sf"/>
</dbReference>
<evidence type="ECO:0000256" key="1">
    <source>
        <dbReference type="ARBA" id="ARBA00022441"/>
    </source>
</evidence>
<reference evidence="4" key="1">
    <citation type="journal article" date="2020" name="mSystems">
        <title>Genome- and Community-Level Interaction Insights into Carbon Utilization and Element Cycling Functions of Hydrothermarchaeota in Hydrothermal Sediment.</title>
        <authorList>
            <person name="Zhou Z."/>
            <person name="Liu Y."/>
            <person name="Xu W."/>
            <person name="Pan J."/>
            <person name="Luo Z.H."/>
            <person name="Li M."/>
        </authorList>
    </citation>
    <scope>NUCLEOTIDE SEQUENCE [LARGE SCALE GENOMIC DNA]</scope>
    <source>
        <strain evidence="4">SpSt-876</strain>
    </source>
</reference>
<gene>
    <name evidence="4" type="ORF">ENW73_09915</name>
</gene>
<dbReference type="InterPro" id="IPR017850">
    <property type="entry name" value="Alkaline_phosphatase_core_sf"/>
</dbReference>
<comment type="caution">
    <text evidence="4">The sequence shown here is derived from an EMBL/GenBank/DDBJ whole genome shotgun (WGS) entry which is preliminary data.</text>
</comment>
<dbReference type="EMBL" id="DTLI01000237">
    <property type="protein sequence ID" value="HHS53146.1"/>
    <property type="molecule type" value="Genomic_DNA"/>
</dbReference>
<evidence type="ECO:0000256" key="2">
    <source>
        <dbReference type="ARBA" id="ARBA00022737"/>
    </source>
</evidence>
<dbReference type="InterPro" id="IPR015915">
    <property type="entry name" value="Kelch-typ_b-propeller"/>
</dbReference>
<dbReference type="AlphaFoldDB" id="A0A7C6AB25"/>
<dbReference type="SUPFAM" id="SSF53649">
    <property type="entry name" value="Alkaline phosphatase-like"/>
    <property type="match status" value="1"/>
</dbReference>
<keyword evidence="2" id="KW-0677">Repeat</keyword>
<dbReference type="CDD" id="cd15482">
    <property type="entry name" value="Sialidase_non-viral"/>
    <property type="match status" value="1"/>
</dbReference>
<evidence type="ECO:0000259" key="3">
    <source>
        <dbReference type="Pfam" id="PF18962"/>
    </source>
</evidence>
<organism evidence="4">
    <name type="scientific">candidate division WOR-3 bacterium</name>
    <dbReference type="NCBI Taxonomy" id="2052148"/>
    <lineage>
        <taxon>Bacteria</taxon>
        <taxon>Bacteria division WOR-3</taxon>
    </lineage>
</organism>
<dbReference type="Pfam" id="PF18962">
    <property type="entry name" value="Por_Secre_tail"/>
    <property type="match status" value="1"/>
</dbReference>
<feature type="domain" description="Secretion system C-terminal sorting" evidence="3">
    <location>
        <begin position="1150"/>
        <end position="1224"/>
    </location>
</feature>
<name>A0A7C6AB25_UNCW3</name>
<proteinExistence type="predicted"/>
<dbReference type="NCBIfam" id="TIGR04183">
    <property type="entry name" value="Por_Secre_tail"/>
    <property type="match status" value="1"/>
</dbReference>
<evidence type="ECO:0000313" key="4">
    <source>
        <dbReference type="EMBL" id="HHS53146.1"/>
    </source>
</evidence>
<dbReference type="PANTHER" id="PTHR24412:SF489">
    <property type="entry name" value="RING FINGER DOMAIN AND KELCH REPEAT-CONTAINING PROTEIN DDB_G0271372"/>
    <property type="match status" value="1"/>
</dbReference>
<protein>
    <submittedName>
        <fullName evidence="4">T9SS type A sorting domain-containing protein</fullName>
    </submittedName>
</protein>
<sequence>MFNFIFVLFLVVLSALGYQQQPENVFVVIIDGLRNDEGFEAESLNLRHIWNDLRPQGTIYRRFWNRGWTATTAGHNTIACGVRQIVRNNSGTDQDIRPDQPTFFEYFRKTFGLPESTAGALMGKGNCRCVDFSLEPSYGENYKGFLNYNADDTTISNWVHKAMDSIHPRLLYINLREVDGTGHSGNYDTHLFAIRTADSIVYEFWKHIQAIPPYTDTFYKNKTVMIVTTDHGRHDDAHGGFPGHGDWDHGCRDLIFLAIGPGIKQNEVISNIDRDHIDIVPTVGYILGFPTPLAEGDVMTEIFLPNFLPKKPKFSPVASPFSHEWNLSNNPGFSREPNLTITRNGTLHLVWMDKSRGKWEVYYRKSTDQGRTWSPTRILFDFLGKDSVMWFAKIAGDDSLIVSAMGYAKIGEIIDSLPPYRIDTTFIWYPWIATSVDDGNSWHITSLPDSNMGSYAAPVAVKNGRYSIAYWMCGKFNYERTKTGLNFNWRDPGANWQPLDSARRVINKNFHSISLIDDGYSFHIAGCCFQSGDEDWEIGYWRSSTGDSWARVWITQDTSPDVYFDYDPALLKDAIGNLHLVWARKPDVGGTWQIQYTKSTDNGNTWSIFTPITFSSAGAWKPKIAVRHDTLFVFFEDYRDGEPKIYYKMSPDLGMTWLAEEPIAGAIARNPAVAIDSNKIYIAWQDYRDGNWEVYFKYLPKPFPRHDVGPLRLVTPQLRSLPNDSMTPQAMISNYGDVFETFKVYLTIQPSYFDSVVATVAPEDSAIVAFSTIWRATFGSYPFKLWTALSNDENQTNDTIVGTIEVVGDSWVQLENILLGTRNKKVKGGGCLTYCSDQNLIYAFKGNNTNEFYAYDLSGSLGWLTRESIPYDPNGRAKRVKSGAALCYDGTRYIYATKGNNTTEFWRYDTKADSLDTIWKRLPSVPELPSGKKLKGGTGLAFVTKGSDHYVYLLKGSKTTDFYAYHIEGDSWLLNLPQAPLGPNQRGFKVGSGMVKVLDLLYVLKSYVNELYCYDLVADTWQANPVSILPLIGRSNKKKKVKDGAALCSDGVNHIFAFKGGNTACFWRYSITEDTWIQNADLPVGQNNKRVKSGGALTFAQGKVYGLKGNNTLEFWRYTPGPVMSLKTKIGKSGLLEATEHALSGPWLIISPNPARKIIRIKYSPINMSNSHWKIFDAIGTLRWQSNISNKKGVLEIPITGFASGVYFLRVETTEFVLNQKFVIKR</sequence>
<keyword evidence="1" id="KW-0880">Kelch repeat</keyword>
<dbReference type="InterPro" id="IPR026444">
    <property type="entry name" value="Secre_tail"/>
</dbReference>